<feature type="non-terminal residue" evidence="2">
    <location>
        <position position="128"/>
    </location>
</feature>
<name>A0A0H5QPI4_9EUKA</name>
<dbReference type="AlphaFoldDB" id="A0A0H5QPI4"/>
<sequence>NLDIGVVVQQRNTTKGLVQLAGSFIKMRVLNLLGLLLVAIRSTRSVTTDDGHGWDESLGSGQANAATRIASSTSSDTMSPSQEWAMPHDEIQNLPFSEFKYWLQDNSFFELYFCNVNRVDLFGECSSM</sequence>
<proteinExistence type="predicted"/>
<feature type="region of interest" description="Disordered" evidence="1">
    <location>
        <begin position="47"/>
        <end position="82"/>
    </location>
</feature>
<feature type="non-terminal residue" evidence="2">
    <location>
        <position position="1"/>
    </location>
</feature>
<evidence type="ECO:0000256" key="1">
    <source>
        <dbReference type="SAM" id="MobiDB-lite"/>
    </source>
</evidence>
<accession>A0A0H5QPI4</accession>
<feature type="compositionally biased region" description="Low complexity" evidence="1">
    <location>
        <begin position="71"/>
        <end position="81"/>
    </location>
</feature>
<protein>
    <submittedName>
        <fullName evidence="2">Uncharacterized protein</fullName>
    </submittedName>
</protein>
<dbReference type="EMBL" id="HACM01002834">
    <property type="protein sequence ID" value="CRZ03276.1"/>
    <property type="molecule type" value="Transcribed_RNA"/>
</dbReference>
<organism evidence="2">
    <name type="scientific">Spongospora subterranea</name>
    <dbReference type="NCBI Taxonomy" id="70186"/>
    <lineage>
        <taxon>Eukaryota</taxon>
        <taxon>Sar</taxon>
        <taxon>Rhizaria</taxon>
        <taxon>Endomyxa</taxon>
        <taxon>Phytomyxea</taxon>
        <taxon>Plasmodiophorida</taxon>
        <taxon>Plasmodiophoridae</taxon>
        <taxon>Spongospora</taxon>
    </lineage>
</organism>
<evidence type="ECO:0000313" key="2">
    <source>
        <dbReference type="EMBL" id="CRZ03276.1"/>
    </source>
</evidence>
<reference evidence="2" key="1">
    <citation type="submission" date="2015-04" db="EMBL/GenBank/DDBJ databases">
        <title>The genome sequence of the plant pathogenic Rhizarian Plasmodiophora brassicae reveals insights in its biotrophic life cycle and the origin of chitin synthesis.</title>
        <authorList>
            <person name="Schwelm A."/>
            <person name="Fogelqvist J."/>
            <person name="Knaust A."/>
            <person name="Julke S."/>
            <person name="Lilja T."/>
            <person name="Dhandapani V."/>
            <person name="Bonilla-Rosso G."/>
            <person name="Karlsson M."/>
            <person name="Shevchenko A."/>
            <person name="Choi S.R."/>
            <person name="Kim H.G."/>
            <person name="Park J.Y."/>
            <person name="Lim Y.P."/>
            <person name="Ludwig-Muller J."/>
            <person name="Dixelius C."/>
        </authorList>
    </citation>
    <scope>NUCLEOTIDE SEQUENCE</scope>
    <source>
        <tissue evidence="2">Potato root galls</tissue>
    </source>
</reference>